<dbReference type="AlphaFoldDB" id="A0A418WAZ1"/>
<protein>
    <submittedName>
        <fullName evidence="2">Alpha/beta hydrolase</fullName>
    </submittedName>
</protein>
<dbReference type="Gene3D" id="3.40.50.1820">
    <property type="entry name" value="alpha/beta hydrolase"/>
    <property type="match status" value="1"/>
</dbReference>
<keyword evidence="2" id="KW-0378">Hydrolase</keyword>
<accession>A0A418WAZ1</accession>
<dbReference type="GO" id="GO:0046464">
    <property type="term" value="P:acylglycerol catabolic process"/>
    <property type="evidence" value="ECO:0007669"/>
    <property type="project" value="TreeGrafter"/>
</dbReference>
<dbReference type="SUPFAM" id="SSF53474">
    <property type="entry name" value="alpha/beta-Hydrolases"/>
    <property type="match status" value="1"/>
</dbReference>
<comment type="caution">
    <text evidence="2">The sequence shown here is derived from an EMBL/GenBank/DDBJ whole genome shotgun (WGS) entry which is preliminary data.</text>
</comment>
<reference evidence="2 3" key="1">
    <citation type="submission" date="2018-09" db="EMBL/GenBank/DDBJ databases">
        <authorList>
            <person name="Zhu H."/>
        </authorList>
    </citation>
    <scope>NUCLEOTIDE SEQUENCE [LARGE SCALE GENOMIC DNA]</scope>
    <source>
        <strain evidence="2 3">K1W22B-8</strain>
    </source>
</reference>
<organism evidence="2 3">
    <name type="scientific">Oleomonas cavernae</name>
    <dbReference type="NCBI Taxonomy" id="2320859"/>
    <lineage>
        <taxon>Bacteria</taxon>
        <taxon>Pseudomonadati</taxon>
        <taxon>Pseudomonadota</taxon>
        <taxon>Alphaproteobacteria</taxon>
        <taxon>Acetobacterales</taxon>
        <taxon>Acetobacteraceae</taxon>
        <taxon>Oleomonas</taxon>
    </lineage>
</organism>
<dbReference type="InterPro" id="IPR000073">
    <property type="entry name" value="AB_hydrolase_1"/>
</dbReference>
<gene>
    <name evidence="2" type="ORF">D3874_09115</name>
</gene>
<sequence length="293" mass="32785">MMIQIPLTAWRAGGRSFDYRGHRIFWQAAGEEGKPALLLIHGFPTASWDWEAVWPALSRHFRLLTLDMIGFGFSAKPRAYDYSILDQADLFEAFLRRQGVGRYHILAHDYGDTVAQELLARQGEGGHRPQILSVGLLNGGLFPETHRAVLTQKLLLSPLGPLVGRLGNKERLTRTMSRLFGPGTPPSAAVIDGFWQLMSAGGGSRIMHKLIRYIPERRRHRERWVGALQRSPVPLKLIDGAVDPVSGAHMVARYRELVPSPDVTMLKEVGHYPQVEAPEAVLAAYLEFRARLA</sequence>
<dbReference type="OrthoDB" id="9801400at2"/>
<proteinExistence type="predicted"/>
<dbReference type="RefSeq" id="WP_119777809.1">
    <property type="nucleotide sequence ID" value="NZ_QYUK01000011.1"/>
</dbReference>
<feature type="domain" description="AB hydrolase-1" evidence="1">
    <location>
        <begin position="35"/>
        <end position="278"/>
    </location>
</feature>
<keyword evidence="3" id="KW-1185">Reference proteome</keyword>
<dbReference type="Pfam" id="PF00561">
    <property type="entry name" value="Abhydrolase_1"/>
    <property type="match status" value="1"/>
</dbReference>
<dbReference type="InterPro" id="IPR000639">
    <property type="entry name" value="Epox_hydrolase-like"/>
</dbReference>
<evidence type="ECO:0000313" key="3">
    <source>
        <dbReference type="Proteomes" id="UP000284605"/>
    </source>
</evidence>
<evidence type="ECO:0000259" key="1">
    <source>
        <dbReference type="Pfam" id="PF00561"/>
    </source>
</evidence>
<dbReference type="PRINTS" id="PR00412">
    <property type="entry name" value="EPOXHYDRLASE"/>
</dbReference>
<dbReference type="PANTHER" id="PTHR43798">
    <property type="entry name" value="MONOACYLGLYCEROL LIPASE"/>
    <property type="match status" value="1"/>
</dbReference>
<name>A0A418WAZ1_9PROT</name>
<dbReference type="InterPro" id="IPR050266">
    <property type="entry name" value="AB_hydrolase_sf"/>
</dbReference>
<dbReference type="Proteomes" id="UP000284605">
    <property type="component" value="Unassembled WGS sequence"/>
</dbReference>
<evidence type="ECO:0000313" key="2">
    <source>
        <dbReference type="EMBL" id="RJF87165.1"/>
    </source>
</evidence>
<dbReference type="GO" id="GO:0016020">
    <property type="term" value="C:membrane"/>
    <property type="evidence" value="ECO:0007669"/>
    <property type="project" value="TreeGrafter"/>
</dbReference>
<dbReference type="InterPro" id="IPR029058">
    <property type="entry name" value="AB_hydrolase_fold"/>
</dbReference>
<dbReference type="EMBL" id="QYUK01000011">
    <property type="protein sequence ID" value="RJF87165.1"/>
    <property type="molecule type" value="Genomic_DNA"/>
</dbReference>
<dbReference type="PANTHER" id="PTHR43798:SF33">
    <property type="entry name" value="HYDROLASE, PUTATIVE (AFU_ORTHOLOGUE AFUA_2G14860)-RELATED"/>
    <property type="match status" value="1"/>
</dbReference>
<dbReference type="GO" id="GO:0047372">
    <property type="term" value="F:monoacylglycerol lipase activity"/>
    <property type="evidence" value="ECO:0007669"/>
    <property type="project" value="TreeGrafter"/>
</dbReference>